<protein>
    <submittedName>
        <fullName evidence="1">Uncharacterized protein</fullName>
    </submittedName>
</protein>
<proteinExistence type="predicted"/>
<reference evidence="1" key="1">
    <citation type="journal article" date="2021" name="Proc. Natl. Acad. Sci. U.S.A.">
        <title>A Catalog of Tens of Thousands of Viruses from Human Metagenomes Reveals Hidden Associations with Chronic Diseases.</title>
        <authorList>
            <person name="Tisza M.J."/>
            <person name="Buck C.B."/>
        </authorList>
    </citation>
    <scope>NUCLEOTIDE SEQUENCE</scope>
    <source>
        <strain evidence="1">CtlIg4</strain>
    </source>
</reference>
<evidence type="ECO:0000313" key="1">
    <source>
        <dbReference type="EMBL" id="DAF91570.1"/>
    </source>
</evidence>
<dbReference type="EMBL" id="BK016057">
    <property type="protein sequence ID" value="DAF91570.1"/>
    <property type="molecule type" value="Genomic_DNA"/>
</dbReference>
<name>A0A8S5UB01_9CAUD</name>
<organism evidence="1">
    <name type="scientific">Siphoviridae sp. ctlIg4</name>
    <dbReference type="NCBI Taxonomy" id="2825647"/>
    <lineage>
        <taxon>Viruses</taxon>
        <taxon>Duplodnaviria</taxon>
        <taxon>Heunggongvirae</taxon>
        <taxon>Uroviricota</taxon>
        <taxon>Caudoviricetes</taxon>
    </lineage>
</organism>
<accession>A0A8S5UB01</accession>
<sequence length="107" mass="12406">MIFAPHILQVKVITEMERDEFGRPIPGTGGEDWQEVCKCRCDDNSTKEFTSVNGEVYRPNYHVVCEKRISVKEGDEVRCIDGDNVRGLGEVYMVKCTNYFNYSELWM</sequence>